<accession>A0A7D5YA07</accession>
<keyword evidence="1" id="KW-0472">Membrane</keyword>
<gene>
    <name evidence="2" type="ORF">HZU44_07625</name>
</gene>
<dbReference type="AlphaFoldDB" id="A0A7D5YA07"/>
<evidence type="ECO:0000313" key="2">
    <source>
        <dbReference type="EMBL" id="QLJ99939.1"/>
    </source>
</evidence>
<reference evidence="2" key="1">
    <citation type="submission" date="2020-08" db="EMBL/GenBank/DDBJ databases">
        <title>A bifunctional nitrone conjugated secondary metabolite targeting the ribosome.</title>
        <authorList>
            <person name="Limbrick E.M."/>
            <person name="Graf M."/>
            <person name="Derewacz D.K."/>
            <person name="Nguyen F."/>
            <person name="Spraggins J.M."/>
            <person name="Wieland M."/>
            <person name="Ynigez-Gutierrez A.E."/>
            <person name="Reisman B.J."/>
            <person name="Zinshteyn B."/>
            <person name="McCulloch K."/>
            <person name="Iverson T.M."/>
            <person name="Green R."/>
            <person name="Wilson D.N."/>
            <person name="Bachmann B.O."/>
        </authorList>
    </citation>
    <scope>NUCLEOTIDE SEQUENCE</scope>
    <source>
        <strain evidence="2">Africana</strain>
    </source>
</reference>
<dbReference type="InterPro" id="IPR027417">
    <property type="entry name" value="P-loop_NTPase"/>
</dbReference>
<keyword evidence="1" id="KW-0812">Transmembrane</keyword>
<dbReference type="Gene3D" id="3.40.50.300">
    <property type="entry name" value="P-loop containing nucleotide triphosphate hydrolases"/>
    <property type="match status" value="1"/>
</dbReference>
<name>A0A7D5YA07_9ACTN</name>
<dbReference type="SUPFAM" id="SSF52540">
    <property type="entry name" value="P-loop containing nucleoside triphosphate hydrolases"/>
    <property type="match status" value="1"/>
</dbReference>
<dbReference type="PRINTS" id="PR00449">
    <property type="entry name" value="RASTRNSFRMNG"/>
</dbReference>
<dbReference type="EMBL" id="CP058905">
    <property type="protein sequence ID" value="QLJ99939.1"/>
    <property type="molecule type" value="Genomic_DNA"/>
</dbReference>
<organism evidence="2">
    <name type="scientific">Micromonospora carbonacea</name>
    <dbReference type="NCBI Taxonomy" id="47853"/>
    <lineage>
        <taxon>Bacteria</taxon>
        <taxon>Bacillati</taxon>
        <taxon>Actinomycetota</taxon>
        <taxon>Actinomycetes</taxon>
        <taxon>Micromonosporales</taxon>
        <taxon>Micromonosporaceae</taxon>
        <taxon>Micromonospora</taxon>
    </lineage>
</organism>
<keyword evidence="1" id="KW-1133">Transmembrane helix</keyword>
<protein>
    <submittedName>
        <fullName evidence="2">GTPase domain-containing protein</fullName>
    </submittedName>
</protein>
<dbReference type="CDD" id="cd00882">
    <property type="entry name" value="Ras_like_GTPase"/>
    <property type="match status" value="1"/>
</dbReference>
<proteinExistence type="predicted"/>
<evidence type="ECO:0000256" key="1">
    <source>
        <dbReference type="SAM" id="Phobius"/>
    </source>
</evidence>
<sequence length="374" mass="41230">MALLVVIAALPIAACDSPQADSGDSTPEPRGAYVVTTDWSQEGATLKGVSVGAVVAVTVDVSGLDVDLDCARRLAYRKVEEVRWQLLRQGCAEITGPAGDEEEKAAQEAAVRDGLGRWDPGLWARTTRWFTEHWQVVKDVFGFVVSILGLGFVTAFIGRMWAKRYEKRIHVVLLGSPGSGKTQLWRKWKDDSAPFADSRPTVGVARTPALEPVPYGKYTLIPRITDTAGSEPWEIRNQLNQSPRRAKRVLVFVLAPRADNAAGVGAGFDPRYVAEQKGYASVPRAVLGDRRLNRKLDLVIVFGTKFDLLSNSSPEDSSAKGIRDQFDSQFQEHRNLIEGICKKNRIPFVWIVGSAKTGWGVQQIRESIRKVVMS</sequence>
<feature type="transmembrane region" description="Helical" evidence="1">
    <location>
        <begin position="140"/>
        <end position="158"/>
    </location>
</feature>